<sequence length="236" mass="25190">MTDRPHVLVLNPNTSDSVTQRLSDTLSLALPEVHIHARTAPFGAHYIADERSFCIAGHAVIEAFERAMGDAPTAGYRAVLVGCFGDPGLHALRESTQVPVLGLAESAVREMGAQGFARMAIVTGGERWQTMLQRWCRSEGHDRTDAPLGITQVHALPATGLQMMQSPQDTAMALAHACHNAMQHASTQAVLLGGAGLAGMGAEVRLLTGLPVWDCVELVAQRLQQMLALPQQAESS</sequence>
<accession>A0A1V3TLM3</accession>
<dbReference type="RefSeq" id="WP_058880326.1">
    <property type="nucleotide sequence ID" value="NZ_DBEWWV010000055.1"/>
</dbReference>
<dbReference type="PANTHER" id="PTHR28047:SF5">
    <property type="entry name" value="PROTEIN DCG1"/>
    <property type="match status" value="1"/>
</dbReference>
<dbReference type="Gene3D" id="3.40.50.12500">
    <property type="match status" value="1"/>
</dbReference>
<dbReference type="InterPro" id="IPR053714">
    <property type="entry name" value="Iso_Racemase_Enz_sf"/>
</dbReference>
<evidence type="ECO:0008006" key="4">
    <source>
        <dbReference type="Google" id="ProtNLM"/>
    </source>
</evidence>
<reference evidence="2 3" key="1">
    <citation type="submission" date="2015-12" db="EMBL/GenBank/DDBJ databases">
        <title>Complete genome sequence of a multi-drug resistant strain Acidovorax sp. 12322-1.</title>
        <authorList>
            <person name="Ming D."/>
            <person name="Wang M."/>
            <person name="Hu S."/>
            <person name="Zhou Y."/>
            <person name="Jiang T."/>
        </authorList>
    </citation>
    <scope>NUCLEOTIDE SEQUENCE [LARGE SCALE GENOMIC DNA]</scope>
    <source>
        <strain evidence="2 3">12322-1</strain>
    </source>
</reference>
<dbReference type="GO" id="GO:0047661">
    <property type="term" value="F:amino-acid racemase activity"/>
    <property type="evidence" value="ECO:0007669"/>
    <property type="project" value="InterPro"/>
</dbReference>
<name>A0A0W7YVJ8_9BURK</name>
<proteinExistence type="inferred from homology"/>
<keyword evidence="3" id="KW-1185">Reference proteome</keyword>
<comment type="similarity">
    <text evidence="1">Belongs to the HyuE racemase family.</text>
</comment>
<dbReference type="InterPro" id="IPR052186">
    <property type="entry name" value="Hydantoin_racemase-like"/>
</dbReference>
<dbReference type="InterPro" id="IPR015942">
    <property type="entry name" value="Asp/Glu/hydantoin_racemase"/>
</dbReference>
<dbReference type="Pfam" id="PF01177">
    <property type="entry name" value="Asp_Glu_race"/>
    <property type="match status" value="1"/>
</dbReference>
<dbReference type="EMBL" id="LPXH01000037">
    <property type="protein sequence ID" value="KUF39175.1"/>
    <property type="molecule type" value="Genomic_DNA"/>
</dbReference>
<evidence type="ECO:0000313" key="3">
    <source>
        <dbReference type="Proteomes" id="UP000053300"/>
    </source>
</evidence>
<gene>
    <name evidence="2" type="ORF">AS359_01130</name>
</gene>
<accession>A0A0W7YVJ8</accession>
<comment type="caution">
    <text evidence="2">The sequence shown here is derived from an EMBL/GenBank/DDBJ whole genome shotgun (WGS) entry which is preliminary data.</text>
</comment>
<dbReference type="Proteomes" id="UP000053300">
    <property type="component" value="Unassembled WGS sequence"/>
</dbReference>
<dbReference type="AlphaFoldDB" id="A0A0W7YVJ8"/>
<dbReference type="STRING" id="225992.B5M06_09530"/>
<organism evidence="2 3">
    <name type="scientific">Comamonas kerstersii</name>
    <dbReference type="NCBI Taxonomy" id="225992"/>
    <lineage>
        <taxon>Bacteria</taxon>
        <taxon>Pseudomonadati</taxon>
        <taxon>Pseudomonadota</taxon>
        <taxon>Betaproteobacteria</taxon>
        <taxon>Burkholderiales</taxon>
        <taxon>Comamonadaceae</taxon>
        <taxon>Comamonas</taxon>
    </lineage>
</organism>
<evidence type="ECO:0000313" key="2">
    <source>
        <dbReference type="EMBL" id="KUF39175.1"/>
    </source>
</evidence>
<protein>
    <recommendedName>
        <fullName evidence="4">Asp/Glu racemase</fullName>
    </recommendedName>
</protein>
<evidence type="ECO:0000256" key="1">
    <source>
        <dbReference type="ARBA" id="ARBA00038414"/>
    </source>
</evidence>
<dbReference type="PANTHER" id="PTHR28047">
    <property type="entry name" value="PROTEIN DCG1"/>
    <property type="match status" value="1"/>
</dbReference>